<dbReference type="Proteomes" id="UP000007802">
    <property type="component" value="Unassembled WGS sequence"/>
</dbReference>
<sequence>MWADLKRPGDLNSLVPQSSALLFARYSQSIVILDCDLIMKSRKSRWPSPTSSLLYVAGNKRLKEIGRYEQFHLDAVLETYTLALFTRVRKWDRKEISILVALLSVVK</sequence>
<protein>
    <submittedName>
        <fullName evidence="1">Uncharacterized protein</fullName>
    </submittedName>
</protein>
<dbReference type="EMBL" id="GG749421">
    <property type="protein sequence ID" value="EGE80503.1"/>
    <property type="molecule type" value="Genomic_DNA"/>
</dbReference>
<dbReference type="AlphaFoldDB" id="F2TBB6"/>
<dbReference type="HOGENOM" id="CLU_2209324_0_0_1"/>
<organism evidence="1">
    <name type="scientific">Ajellomyces dermatitidis (strain ATCC 18188 / CBS 674.68)</name>
    <name type="common">Blastomyces dermatitidis</name>
    <dbReference type="NCBI Taxonomy" id="653446"/>
    <lineage>
        <taxon>Eukaryota</taxon>
        <taxon>Fungi</taxon>
        <taxon>Dikarya</taxon>
        <taxon>Ascomycota</taxon>
        <taxon>Pezizomycotina</taxon>
        <taxon>Eurotiomycetes</taxon>
        <taxon>Eurotiomycetidae</taxon>
        <taxon>Onygenales</taxon>
        <taxon>Ajellomycetaceae</taxon>
        <taxon>Blastomyces</taxon>
    </lineage>
</organism>
<gene>
    <name evidence="1" type="ORF">BDDG_03444</name>
</gene>
<evidence type="ECO:0000313" key="1">
    <source>
        <dbReference type="EMBL" id="EGE80503.1"/>
    </source>
</evidence>
<name>F2TBB6_AJEDA</name>
<reference evidence="1" key="1">
    <citation type="submission" date="2010-03" db="EMBL/GenBank/DDBJ databases">
        <title>Annotation of Blastomyces dermatitidis strain ATCC 18188.</title>
        <authorList>
            <consortium name="The Broad Institute Genome Sequencing Platform"/>
            <consortium name="Broad Institute Genome Sequencing Center for Infectious Disease."/>
            <person name="Cuomo C."/>
            <person name="Klein B."/>
            <person name="Sullivan T."/>
            <person name="Heitman J."/>
            <person name="Young S."/>
            <person name="Zeng Q."/>
            <person name="Gargeya S."/>
            <person name="Alvarado L."/>
            <person name="Berlin A.M."/>
            <person name="Chapman S.B."/>
            <person name="Chen Z."/>
            <person name="Freedman E."/>
            <person name="Gellesch M."/>
            <person name="Goldberg J."/>
            <person name="Griggs A."/>
            <person name="Gujja S."/>
            <person name="Heilman E."/>
            <person name="Heiman D."/>
            <person name="Howarth C."/>
            <person name="Mehta T."/>
            <person name="Neiman D."/>
            <person name="Pearson M."/>
            <person name="Roberts A."/>
            <person name="Saif S."/>
            <person name="Shea T."/>
            <person name="Shenoy N."/>
            <person name="Sisk P."/>
            <person name="Stolte C."/>
            <person name="Sykes S."/>
            <person name="White J."/>
            <person name="Yandava C."/>
            <person name="Haas B."/>
            <person name="Nusbaum C."/>
            <person name="Birren B."/>
        </authorList>
    </citation>
    <scope>NUCLEOTIDE SEQUENCE [LARGE SCALE GENOMIC DNA]</scope>
    <source>
        <strain evidence="1">ATCC 18188</strain>
    </source>
</reference>
<accession>F2TBB6</accession>
<proteinExistence type="predicted"/>
<dbReference type="EMBL" id="GG749421">
    <property type="protein sequence ID" value="KMW67303.1"/>
    <property type="molecule type" value="Genomic_DNA"/>
</dbReference>